<dbReference type="InterPro" id="IPR011250">
    <property type="entry name" value="OMP/PagP_B-barrel"/>
</dbReference>
<reference evidence="1 2" key="1">
    <citation type="journal article" date="2024" name="Pathogens">
        <title>Characterization of a Novel Species of Legionella Isolated from a Healthcare Facility: Legionella resiliens sp. nov.</title>
        <authorList>
            <person name="Cristino S."/>
            <person name="Pascale M.R."/>
            <person name="Marino F."/>
            <person name="Derelitto C."/>
            <person name="Salaris S."/>
            <person name="Orsini M."/>
            <person name="Squarzoni S."/>
            <person name="Grottola A."/>
            <person name="Girolamini L."/>
        </authorList>
    </citation>
    <scope>NUCLEOTIDE SEQUENCE [LARGE SCALE GENOMIC DNA]</scope>
    <source>
        <strain evidence="1 2">8cVS16</strain>
    </source>
</reference>
<dbReference type="RefSeq" id="WP_182350849.1">
    <property type="nucleotide sequence ID" value="NZ_JAJSPM010000001.1"/>
</dbReference>
<comment type="caution">
    <text evidence="1">The sequence shown here is derived from an EMBL/GenBank/DDBJ whole genome shotgun (WGS) entry which is preliminary data.</text>
</comment>
<accession>A0ABS8WYT1</accession>
<keyword evidence="2" id="KW-1185">Reference proteome</keyword>
<organism evidence="1 2">
    <name type="scientific">Legionella resiliens</name>
    <dbReference type="NCBI Taxonomy" id="2905958"/>
    <lineage>
        <taxon>Bacteria</taxon>
        <taxon>Pseudomonadati</taxon>
        <taxon>Pseudomonadota</taxon>
        <taxon>Gammaproteobacteria</taxon>
        <taxon>Legionellales</taxon>
        <taxon>Legionellaceae</taxon>
        <taxon>Legionella</taxon>
    </lineage>
</organism>
<dbReference type="SUPFAM" id="SSF56925">
    <property type="entry name" value="OMPA-like"/>
    <property type="match status" value="1"/>
</dbReference>
<dbReference type="EMBL" id="JAJTND010000001">
    <property type="protein sequence ID" value="MCE3530902.1"/>
    <property type="molecule type" value="Genomic_DNA"/>
</dbReference>
<gene>
    <name evidence="1" type="ORF">LXO92_00750</name>
</gene>
<evidence type="ECO:0000313" key="1">
    <source>
        <dbReference type="EMBL" id="MCE3530902.1"/>
    </source>
</evidence>
<proteinExistence type="predicted"/>
<dbReference type="Proteomes" id="UP001320170">
    <property type="component" value="Unassembled WGS sequence"/>
</dbReference>
<name>A0ABS8WYT1_9GAMM</name>
<sequence>MNKHYISIIIAWMLSYNAYTGIYSGINLGINAVTIDKDLRYPLEETIPTSSSFNNAYTNFHGQLLAGYEYLFSAKFSTAIEGDADLFTGKSHYKINEWFLNEDVDAQEKLEYGFALFLLPAYQYNEAVRFFAGPGISWSRFAVKMDNTAGNVGVSANFKQWLTGGGLKAGAITKLNNSLDLLLTYQFTQYNSIERTQIEPLSGDTLRGHYKPNVNTVLIGLRINMPEQIANMNYFVPK</sequence>
<protein>
    <submittedName>
        <fullName evidence="1">Outer membrane beta-barrel protein</fullName>
    </submittedName>
</protein>
<evidence type="ECO:0000313" key="2">
    <source>
        <dbReference type="Proteomes" id="UP001320170"/>
    </source>
</evidence>
<dbReference type="Gene3D" id="2.40.160.20">
    <property type="match status" value="1"/>
</dbReference>